<protein>
    <submittedName>
        <fullName evidence="1">Uncharacterized protein</fullName>
    </submittedName>
</protein>
<accession>A0ACD1I1M0</accession>
<keyword evidence="2" id="KW-1185">Reference proteome</keyword>
<evidence type="ECO:0000313" key="1">
    <source>
        <dbReference type="EMBL" id="RAK83890.1"/>
    </source>
</evidence>
<dbReference type="EMBL" id="KZ824581">
    <property type="protein sequence ID" value="RAK83890.1"/>
    <property type="molecule type" value="Genomic_DNA"/>
</dbReference>
<sequence>MQIPYGAIIALSILLCVYLNDRFENRHCVFIVIFLLLNIAGAFGLHFVPPHVKVGRLICYNLTGPYNAAFVLILSMQIANTAEGRYIDEDGIVHPPRYDTDTFRCLYGVEPNIAEIINYTPTIQVLEQHATEASDRLEATEVLKARFDTFLRALKEAGYPGNYLNLMSPEYHQFKERRSAYREYWNAT</sequence>
<dbReference type="Proteomes" id="UP000249748">
    <property type="component" value="Unassembled WGS sequence"/>
</dbReference>
<name>A0ACD1I1M0_9EURO</name>
<organism evidence="1 2">
    <name type="scientific">Aspergillus costaricaensis CBS 115574</name>
    <dbReference type="NCBI Taxonomy" id="1448317"/>
    <lineage>
        <taxon>Eukaryota</taxon>
        <taxon>Fungi</taxon>
        <taxon>Dikarya</taxon>
        <taxon>Ascomycota</taxon>
        <taxon>Pezizomycotina</taxon>
        <taxon>Eurotiomycetes</taxon>
        <taxon>Eurotiomycetidae</taxon>
        <taxon>Eurotiales</taxon>
        <taxon>Aspergillaceae</taxon>
        <taxon>Aspergillus</taxon>
        <taxon>Aspergillus subgen. Circumdati</taxon>
    </lineage>
</organism>
<reference evidence="1" key="1">
    <citation type="submission" date="2018-02" db="EMBL/GenBank/DDBJ databases">
        <title>The genomes of Aspergillus section Nigri reveals drivers in fungal speciation.</title>
        <authorList>
            <consortium name="DOE Joint Genome Institute"/>
            <person name="Vesth T.C."/>
            <person name="Nybo J."/>
            <person name="Theobald S."/>
            <person name="Brandl J."/>
            <person name="Frisvad J.C."/>
            <person name="Nielsen K.F."/>
            <person name="Lyhne E.K."/>
            <person name="Kogle M.E."/>
            <person name="Kuo A."/>
            <person name="Riley R."/>
            <person name="Clum A."/>
            <person name="Nolan M."/>
            <person name="Lipzen A."/>
            <person name="Salamov A."/>
            <person name="Henrissat B."/>
            <person name="Wiebenga A."/>
            <person name="De vries R.P."/>
            <person name="Grigoriev I.V."/>
            <person name="Mortensen U.H."/>
            <person name="Andersen M.R."/>
            <person name="Baker S.E."/>
        </authorList>
    </citation>
    <scope>NUCLEOTIDE SEQUENCE</scope>
    <source>
        <strain evidence="1">CBS 115574</strain>
    </source>
</reference>
<proteinExistence type="predicted"/>
<gene>
    <name evidence="1" type="ORF">BO79DRAFT_259722</name>
</gene>
<evidence type="ECO:0000313" key="2">
    <source>
        <dbReference type="Proteomes" id="UP000249748"/>
    </source>
</evidence>